<dbReference type="InterPro" id="IPR036465">
    <property type="entry name" value="vWFA_dom_sf"/>
</dbReference>
<dbReference type="SMART" id="SM00327">
    <property type="entry name" value="VWA"/>
    <property type="match status" value="1"/>
</dbReference>
<accession>A0A1G9RFY9</accession>
<evidence type="ECO:0000259" key="2">
    <source>
        <dbReference type="SMART" id="SM00327"/>
    </source>
</evidence>
<dbReference type="SUPFAM" id="SSF53300">
    <property type="entry name" value="vWA-like"/>
    <property type="match status" value="1"/>
</dbReference>
<sequence>MAEAEDVITDVARHATVYAQRLWRRHRPPPPGPPVLLLADVAPRLDLLLAAAFGPGLRLRPAQPPAPPTFLSRWLQRGEPPPATRPLPATDGTSLWLPPQLPADVGPEAAAGDYRTLALAHGLRARRGAAARLREVRDPLERALLTLLEAHAADHALLQQLPGTGAALARLRAQALAQRPSIAKLPAHLRPLEALAQALLRTPVDQPLHLATVDLAIRAVAADELLLALPADVAQVHARALALASRLRPPGAPPRQERWLVPDAWLGELRPAASAPSVHGTDAQDGADDPDAAPRAARLARRPQVRDVLDDEDDDDGQPGAWMVQTAQPHEQAADPMGLQRPTDRDSDTAAEEFADALSELPEARLVATASRPKEVLLSDDPPEALARRAAAAATEAAGAAEALPYPEWDWRSATYVSHGATVHLRAAVPGAPEWLEQTLQAHRGRLHEVRRRFELLRSRRVPVRRQLDGDDIDLEACIEARADFAAGLPLAQRLYRSERRQRRDLAVLVLIDVSGSTDAWIAPGRRVIDVAREALLMVSLALDGMGAPFAVQAFSGEGPHGVVLRGVKTFAEPYGPPVALRIAGLEPEHYTRAGAALRHATATLMREPAAHRLLLLLSDGKPNDVDQYEGRYGLEDMRQAVTEARLQGLSPFCLTIDRQAASYLPAVFGAHHYALLPRPEQLPQVLLEWLRRLVAA</sequence>
<gene>
    <name evidence="3" type="ORF">SAMN05428957_103256</name>
</gene>
<dbReference type="InterPro" id="IPR051928">
    <property type="entry name" value="NorD/CobT"/>
</dbReference>
<dbReference type="Proteomes" id="UP000198552">
    <property type="component" value="Unassembled WGS sequence"/>
</dbReference>
<dbReference type="PANTHER" id="PTHR41248:SF1">
    <property type="entry name" value="NORD PROTEIN"/>
    <property type="match status" value="1"/>
</dbReference>
<dbReference type="OrthoDB" id="9758211at2"/>
<organism evidence="3 4">
    <name type="scientific">Oryzisolibacter propanilivorax</name>
    <dbReference type="NCBI Taxonomy" id="1527607"/>
    <lineage>
        <taxon>Bacteria</taxon>
        <taxon>Pseudomonadati</taxon>
        <taxon>Pseudomonadota</taxon>
        <taxon>Betaproteobacteria</taxon>
        <taxon>Burkholderiales</taxon>
        <taxon>Comamonadaceae</taxon>
        <taxon>Oryzisolibacter</taxon>
    </lineage>
</organism>
<name>A0A1G9RFY9_9BURK</name>
<dbReference type="RefSeq" id="WP_091568174.1">
    <property type="nucleotide sequence ID" value="NZ_FNHP01000003.1"/>
</dbReference>
<dbReference type="InterPro" id="IPR002035">
    <property type="entry name" value="VWF_A"/>
</dbReference>
<dbReference type="CDD" id="cd01454">
    <property type="entry name" value="vWA_norD_type"/>
    <property type="match status" value="1"/>
</dbReference>
<dbReference type="STRING" id="1527607.SAMN05428957_103256"/>
<keyword evidence="4" id="KW-1185">Reference proteome</keyword>
<proteinExistence type="predicted"/>
<dbReference type="EMBL" id="FNHP01000003">
    <property type="protein sequence ID" value="SDM22242.1"/>
    <property type="molecule type" value="Genomic_DNA"/>
</dbReference>
<dbReference type="AlphaFoldDB" id="A0A1G9RFY9"/>
<dbReference type="Gene3D" id="3.40.50.410">
    <property type="entry name" value="von Willebrand factor, type A domain"/>
    <property type="match status" value="1"/>
</dbReference>
<reference evidence="4" key="1">
    <citation type="submission" date="2016-10" db="EMBL/GenBank/DDBJ databases">
        <authorList>
            <person name="Varghese N."/>
            <person name="Submissions S."/>
        </authorList>
    </citation>
    <scope>NUCLEOTIDE SEQUENCE [LARGE SCALE GENOMIC DNA]</scope>
    <source>
        <strain evidence="4">EPL6</strain>
    </source>
</reference>
<feature type="domain" description="VWFA" evidence="2">
    <location>
        <begin position="505"/>
        <end position="689"/>
    </location>
</feature>
<evidence type="ECO:0000313" key="4">
    <source>
        <dbReference type="Proteomes" id="UP000198552"/>
    </source>
</evidence>
<dbReference type="PANTHER" id="PTHR41248">
    <property type="entry name" value="NORD PROTEIN"/>
    <property type="match status" value="1"/>
</dbReference>
<evidence type="ECO:0000313" key="3">
    <source>
        <dbReference type="EMBL" id="SDM22242.1"/>
    </source>
</evidence>
<feature type="region of interest" description="Disordered" evidence="1">
    <location>
        <begin position="273"/>
        <end position="350"/>
    </location>
</feature>
<protein>
    <submittedName>
        <fullName evidence="3">Nitric oxide reductase NorD protein</fullName>
    </submittedName>
</protein>
<evidence type="ECO:0000256" key="1">
    <source>
        <dbReference type="SAM" id="MobiDB-lite"/>
    </source>
</evidence>